<feature type="region of interest" description="Disordered" evidence="1">
    <location>
        <begin position="307"/>
        <end position="334"/>
    </location>
</feature>
<dbReference type="Proteomes" id="UP000007801">
    <property type="component" value="Unassembled WGS sequence"/>
</dbReference>
<dbReference type="HOGENOM" id="CLU_832268_0_0_1"/>
<feature type="domain" description="DUF4780" evidence="2">
    <location>
        <begin position="52"/>
        <end position="223"/>
    </location>
</feature>
<dbReference type="OrthoDB" id="7871968at2759"/>
<evidence type="ECO:0000313" key="4">
    <source>
        <dbReference type="Proteomes" id="UP000007801"/>
    </source>
</evidence>
<gene>
    <name evidence="3" type="primary">Dana\GF15470</name>
    <name evidence="3" type="synonym">dana_GLEANR_16236</name>
    <name evidence="3" type="ORF">GF15470</name>
</gene>
<dbReference type="AlphaFoldDB" id="B3ML49"/>
<name>B3ML49_DROAN</name>
<dbReference type="InParanoid" id="B3ML49"/>
<protein>
    <recommendedName>
        <fullName evidence="2">DUF4780 domain-containing protein</fullName>
    </recommendedName>
</protein>
<dbReference type="eggNOG" id="ENOG502T1B4">
    <property type="taxonomic scope" value="Eukaryota"/>
</dbReference>
<accession>B3ML49</accession>
<reference evidence="3 4" key="1">
    <citation type="journal article" date="2007" name="Nature">
        <title>Evolution of genes and genomes on the Drosophila phylogeny.</title>
        <authorList>
            <consortium name="Drosophila 12 Genomes Consortium"/>
            <person name="Clark A.G."/>
            <person name="Eisen M.B."/>
            <person name="Smith D.R."/>
            <person name="Bergman C.M."/>
            <person name="Oliver B."/>
            <person name="Markow T.A."/>
            <person name="Kaufman T.C."/>
            <person name="Kellis M."/>
            <person name="Gelbart W."/>
            <person name="Iyer V.N."/>
            <person name="Pollard D.A."/>
            <person name="Sackton T.B."/>
            <person name="Larracuente A.M."/>
            <person name="Singh N.D."/>
            <person name="Abad J.P."/>
            <person name="Abt D.N."/>
            <person name="Adryan B."/>
            <person name="Aguade M."/>
            <person name="Akashi H."/>
            <person name="Anderson W.W."/>
            <person name="Aquadro C.F."/>
            <person name="Ardell D.H."/>
            <person name="Arguello R."/>
            <person name="Artieri C.G."/>
            <person name="Barbash D.A."/>
            <person name="Barker D."/>
            <person name="Barsanti P."/>
            <person name="Batterham P."/>
            <person name="Batzoglou S."/>
            <person name="Begun D."/>
            <person name="Bhutkar A."/>
            <person name="Blanco E."/>
            <person name="Bosak S.A."/>
            <person name="Bradley R.K."/>
            <person name="Brand A.D."/>
            <person name="Brent M.R."/>
            <person name="Brooks A.N."/>
            <person name="Brown R.H."/>
            <person name="Butlin R.K."/>
            <person name="Caggese C."/>
            <person name="Calvi B.R."/>
            <person name="Bernardo de Carvalho A."/>
            <person name="Caspi A."/>
            <person name="Castrezana S."/>
            <person name="Celniker S.E."/>
            <person name="Chang J.L."/>
            <person name="Chapple C."/>
            <person name="Chatterji S."/>
            <person name="Chinwalla A."/>
            <person name="Civetta A."/>
            <person name="Clifton S.W."/>
            <person name="Comeron J.M."/>
            <person name="Costello J.C."/>
            <person name="Coyne J.A."/>
            <person name="Daub J."/>
            <person name="David R.G."/>
            <person name="Delcher A.L."/>
            <person name="Delehaunty K."/>
            <person name="Do C.B."/>
            <person name="Ebling H."/>
            <person name="Edwards K."/>
            <person name="Eickbush T."/>
            <person name="Evans J.D."/>
            <person name="Filipski A."/>
            <person name="Findeiss S."/>
            <person name="Freyhult E."/>
            <person name="Fulton L."/>
            <person name="Fulton R."/>
            <person name="Garcia A.C."/>
            <person name="Gardiner A."/>
            <person name="Garfield D.A."/>
            <person name="Garvin B.E."/>
            <person name="Gibson G."/>
            <person name="Gilbert D."/>
            <person name="Gnerre S."/>
            <person name="Godfrey J."/>
            <person name="Good R."/>
            <person name="Gotea V."/>
            <person name="Gravely B."/>
            <person name="Greenberg A.J."/>
            <person name="Griffiths-Jones S."/>
            <person name="Gross S."/>
            <person name="Guigo R."/>
            <person name="Gustafson E.A."/>
            <person name="Haerty W."/>
            <person name="Hahn M.W."/>
            <person name="Halligan D.L."/>
            <person name="Halpern A.L."/>
            <person name="Halter G.M."/>
            <person name="Han M.V."/>
            <person name="Heger A."/>
            <person name="Hillier L."/>
            <person name="Hinrichs A.S."/>
            <person name="Holmes I."/>
            <person name="Hoskins R.A."/>
            <person name="Hubisz M.J."/>
            <person name="Hultmark D."/>
            <person name="Huntley M.A."/>
            <person name="Jaffe D.B."/>
            <person name="Jagadeeshan S."/>
            <person name="Jeck W.R."/>
            <person name="Johnson J."/>
            <person name="Jones C.D."/>
            <person name="Jordan W.C."/>
            <person name="Karpen G.H."/>
            <person name="Kataoka E."/>
            <person name="Keightley P.D."/>
            <person name="Kheradpour P."/>
            <person name="Kirkness E.F."/>
            <person name="Koerich L.B."/>
            <person name="Kristiansen K."/>
            <person name="Kudrna D."/>
            <person name="Kulathinal R.J."/>
            <person name="Kumar S."/>
            <person name="Kwok R."/>
            <person name="Lander E."/>
            <person name="Langley C.H."/>
            <person name="Lapoint R."/>
            <person name="Lazzaro B.P."/>
            <person name="Lee S.J."/>
            <person name="Levesque L."/>
            <person name="Li R."/>
            <person name="Lin C.F."/>
            <person name="Lin M.F."/>
            <person name="Lindblad-Toh K."/>
            <person name="Llopart A."/>
            <person name="Long M."/>
            <person name="Low L."/>
            <person name="Lozovsky E."/>
            <person name="Lu J."/>
            <person name="Luo M."/>
            <person name="Machado C.A."/>
            <person name="Makalowski W."/>
            <person name="Marzo M."/>
            <person name="Matsuda M."/>
            <person name="Matzkin L."/>
            <person name="McAllister B."/>
            <person name="McBride C.S."/>
            <person name="McKernan B."/>
            <person name="McKernan K."/>
            <person name="Mendez-Lago M."/>
            <person name="Minx P."/>
            <person name="Mollenhauer M.U."/>
            <person name="Montooth K."/>
            <person name="Mount S.M."/>
            <person name="Mu X."/>
            <person name="Myers E."/>
            <person name="Negre B."/>
            <person name="Newfeld S."/>
            <person name="Nielsen R."/>
            <person name="Noor M.A."/>
            <person name="O'Grady P."/>
            <person name="Pachter L."/>
            <person name="Papaceit M."/>
            <person name="Parisi M.J."/>
            <person name="Parisi M."/>
            <person name="Parts L."/>
            <person name="Pedersen J.S."/>
            <person name="Pesole G."/>
            <person name="Phillippy A.M."/>
            <person name="Ponting C.P."/>
            <person name="Pop M."/>
            <person name="Porcelli D."/>
            <person name="Powell J.R."/>
            <person name="Prohaska S."/>
            <person name="Pruitt K."/>
            <person name="Puig M."/>
            <person name="Quesneville H."/>
            <person name="Ram K.R."/>
            <person name="Rand D."/>
            <person name="Rasmussen M.D."/>
            <person name="Reed L.K."/>
            <person name="Reenan R."/>
            <person name="Reily A."/>
            <person name="Remington K.A."/>
            <person name="Rieger T.T."/>
            <person name="Ritchie M.G."/>
            <person name="Robin C."/>
            <person name="Rogers Y.H."/>
            <person name="Rohde C."/>
            <person name="Rozas J."/>
            <person name="Rubenfield M.J."/>
            <person name="Ruiz A."/>
            <person name="Russo S."/>
            <person name="Salzberg S.L."/>
            <person name="Sanchez-Gracia A."/>
            <person name="Saranga D.J."/>
            <person name="Sato H."/>
            <person name="Schaeffer S.W."/>
            <person name="Schatz M.C."/>
            <person name="Schlenke T."/>
            <person name="Schwartz R."/>
            <person name="Segarra C."/>
            <person name="Singh R.S."/>
            <person name="Sirot L."/>
            <person name="Sirota M."/>
            <person name="Sisneros N.B."/>
            <person name="Smith C.D."/>
            <person name="Smith T.F."/>
            <person name="Spieth J."/>
            <person name="Stage D.E."/>
            <person name="Stark A."/>
            <person name="Stephan W."/>
            <person name="Strausberg R.L."/>
            <person name="Strempel S."/>
            <person name="Sturgill D."/>
            <person name="Sutton G."/>
            <person name="Sutton G.G."/>
            <person name="Tao W."/>
            <person name="Teichmann S."/>
            <person name="Tobari Y.N."/>
            <person name="Tomimura Y."/>
            <person name="Tsolas J.M."/>
            <person name="Valente V.L."/>
            <person name="Venter E."/>
            <person name="Venter J.C."/>
            <person name="Vicario S."/>
            <person name="Vieira F.G."/>
            <person name="Vilella A.J."/>
            <person name="Villasante A."/>
            <person name="Walenz B."/>
            <person name="Wang J."/>
            <person name="Wasserman M."/>
            <person name="Watts T."/>
            <person name="Wilson D."/>
            <person name="Wilson R.K."/>
            <person name="Wing R.A."/>
            <person name="Wolfner M.F."/>
            <person name="Wong A."/>
            <person name="Wong G.K."/>
            <person name="Wu C.I."/>
            <person name="Wu G."/>
            <person name="Yamamoto D."/>
            <person name="Yang H.P."/>
            <person name="Yang S.P."/>
            <person name="Yorke J.A."/>
            <person name="Yoshida K."/>
            <person name="Zdobnov E."/>
            <person name="Zhang P."/>
            <person name="Zhang Y."/>
            <person name="Zimin A.V."/>
            <person name="Baldwin J."/>
            <person name="Abdouelleil A."/>
            <person name="Abdulkadir J."/>
            <person name="Abebe A."/>
            <person name="Abera B."/>
            <person name="Abreu J."/>
            <person name="Acer S.C."/>
            <person name="Aftuck L."/>
            <person name="Alexander A."/>
            <person name="An P."/>
            <person name="Anderson E."/>
            <person name="Anderson S."/>
            <person name="Arachi H."/>
            <person name="Azer M."/>
            <person name="Bachantsang P."/>
            <person name="Barry A."/>
            <person name="Bayul T."/>
            <person name="Berlin A."/>
            <person name="Bessette D."/>
            <person name="Bloom T."/>
            <person name="Blye J."/>
            <person name="Boguslavskiy L."/>
            <person name="Bonnet C."/>
            <person name="Boukhgalter B."/>
            <person name="Bourzgui I."/>
            <person name="Brown A."/>
            <person name="Cahill P."/>
            <person name="Channer S."/>
            <person name="Cheshatsang Y."/>
            <person name="Chuda L."/>
            <person name="Citroen M."/>
            <person name="Collymore A."/>
            <person name="Cooke P."/>
            <person name="Costello M."/>
            <person name="D'Aco K."/>
            <person name="Daza R."/>
            <person name="De Haan G."/>
            <person name="DeGray S."/>
            <person name="DeMaso C."/>
            <person name="Dhargay N."/>
            <person name="Dooley K."/>
            <person name="Dooley E."/>
            <person name="Doricent M."/>
            <person name="Dorje P."/>
            <person name="Dorjee K."/>
            <person name="Dupes A."/>
            <person name="Elong R."/>
            <person name="Falk J."/>
            <person name="Farina A."/>
            <person name="Faro S."/>
            <person name="Ferguson D."/>
            <person name="Fisher S."/>
            <person name="Foley C.D."/>
            <person name="Franke A."/>
            <person name="Friedrich D."/>
            <person name="Gadbois L."/>
            <person name="Gearin G."/>
            <person name="Gearin C.R."/>
            <person name="Giannoukos G."/>
            <person name="Goode T."/>
            <person name="Graham J."/>
            <person name="Grandbois E."/>
            <person name="Grewal S."/>
            <person name="Gyaltsen K."/>
            <person name="Hafez N."/>
            <person name="Hagos B."/>
            <person name="Hall J."/>
            <person name="Henson C."/>
            <person name="Hollinger A."/>
            <person name="Honan T."/>
            <person name="Huard M.D."/>
            <person name="Hughes L."/>
            <person name="Hurhula B."/>
            <person name="Husby M.E."/>
            <person name="Kamat A."/>
            <person name="Kanga B."/>
            <person name="Kashin S."/>
            <person name="Khazanovich D."/>
            <person name="Kisner P."/>
            <person name="Lance K."/>
            <person name="Lara M."/>
            <person name="Lee W."/>
            <person name="Lennon N."/>
            <person name="Letendre F."/>
            <person name="LeVine R."/>
            <person name="Lipovsky A."/>
            <person name="Liu X."/>
            <person name="Liu J."/>
            <person name="Liu S."/>
            <person name="Lokyitsang T."/>
            <person name="Lokyitsang Y."/>
            <person name="Lubonja R."/>
            <person name="Lui A."/>
            <person name="MacDonald P."/>
            <person name="Magnisalis V."/>
            <person name="Maru K."/>
            <person name="Matthews C."/>
            <person name="McCusker W."/>
            <person name="McDonough S."/>
            <person name="Mehta T."/>
            <person name="Meldrim J."/>
            <person name="Meneus L."/>
            <person name="Mihai O."/>
            <person name="Mihalev A."/>
            <person name="Mihova T."/>
            <person name="Mittelman R."/>
            <person name="Mlenga V."/>
            <person name="Montmayeur A."/>
            <person name="Mulrain L."/>
            <person name="Navidi A."/>
            <person name="Naylor J."/>
            <person name="Negash T."/>
            <person name="Nguyen T."/>
            <person name="Nguyen N."/>
            <person name="Nicol R."/>
            <person name="Norbu C."/>
            <person name="Norbu N."/>
            <person name="Novod N."/>
            <person name="O'Neill B."/>
            <person name="Osman S."/>
            <person name="Markiewicz E."/>
            <person name="Oyono O.L."/>
            <person name="Patti C."/>
            <person name="Phunkhang P."/>
            <person name="Pierre F."/>
            <person name="Priest M."/>
            <person name="Raghuraman S."/>
            <person name="Rege F."/>
            <person name="Reyes R."/>
            <person name="Rise C."/>
            <person name="Rogov P."/>
            <person name="Ross K."/>
            <person name="Ryan E."/>
            <person name="Settipalli S."/>
            <person name="Shea T."/>
            <person name="Sherpa N."/>
            <person name="Shi L."/>
            <person name="Shih D."/>
            <person name="Sparrow T."/>
            <person name="Spaulding J."/>
            <person name="Stalker J."/>
            <person name="Stange-Thomann N."/>
            <person name="Stavropoulos S."/>
            <person name="Stone C."/>
            <person name="Strader C."/>
            <person name="Tesfaye S."/>
            <person name="Thomson T."/>
            <person name="Thoulutsang Y."/>
            <person name="Thoulutsang D."/>
            <person name="Topham K."/>
            <person name="Topping I."/>
            <person name="Tsamla T."/>
            <person name="Vassiliev H."/>
            <person name="Vo A."/>
            <person name="Wangchuk T."/>
            <person name="Wangdi T."/>
            <person name="Weiand M."/>
            <person name="Wilkinson J."/>
            <person name="Wilson A."/>
            <person name="Yadav S."/>
            <person name="Young G."/>
            <person name="Yu Q."/>
            <person name="Zembek L."/>
            <person name="Zhong D."/>
            <person name="Zimmer A."/>
            <person name="Zwirko Z."/>
            <person name="Jaffe D.B."/>
            <person name="Alvarez P."/>
            <person name="Brockman W."/>
            <person name="Butler J."/>
            <person name="Chin C."/>
            <person name="Gnerre S."/>
            <person name="Grabherr M."/>
            <person name="Kleber M."/>
            <person name="Mauceli E."/>
            <person name="MacCallum I."/>
        </authorList>
    </citation>
    <scope>NUCLEOTIDE SEQUENCE [LARGE SCALE GENOMIC DNA]</scope>
    <source>
        <strain evidence="4">Tucson 14024-0371.13</strain>
    </source>
</reference>
<proteinExistence type="predicted"/>
<keyword evidence="4" id="KW-1185">Reference proteome</keyword>
<dbReference type="GeneID" id="6498278"/>
<feature type="compositionally biased region" description="Polar residues" evidence="1">
    <location>
        <begin position="312"/>
        <end position="322"/>
    </location>
</feature>
<evidence type="ECO:0000313" key="3">
    <source>
        <dbReference type="EMBL" id="EDV31667.1"/>
    </source>
</evidence>
<evidence type="ECO:0000259" key="2">
    <source>
        <dbReference type="Pfam" id="PF16012"/>
    </source>
</evidence>
<sequence>MKKQTRAAKKKLKKLLNQGFSLEEAREQLHQCNSPNFQIPRSHPRNLRPTEGVIKLAIIPVGFPQVLLTIQQLEDIETAILQSIVEQRNGKLKPLFGGSKFYPGWMTVTCRNIITAQWLEEDVATLKVMPDIDLLTVPASAIPQKEVFVGYFPISQCGDNPDVILALLAGQNEGLRVSDWRIYNRKPKGPTGLLMAIALDPQSAAQVRRLDYRLSFSFGEITLLPSRRNSAKNKWKKFFEIVYGEGQQEPEEPIEDYWQFVEDNTYTYNPDTGIENYSDGLFSLEFENFSMSVQSFKQFDYSNTESERWNQDQEMQSSTPLKTQREWEPDWTFH</sequence>
<feature type="compositionally biased region" description="Basic and acidic residues" evidence="1">
    <location>
        <begin position="323"/>
        <end position="334"/>
    </location>
</feature>
<dbReference type="PhylomeDB" id="B3ML49"/>
<organism evidence="3 4">
    <name type="scientific">Drosophila ananassae</name>
    <name type="common">Fruit fly</name>
    <dbReference type="NCBI Taxonomy" id="7217"/>
    <lineage>
        <taxon>Eukaryota</taxon>
        <taxon>Metazoa</taxon>
        <taxon>Ecdysozoa</taxon>
        <taxon>Arthropoda</taxon>
        <taxon>Hexapoda</taxon>
        <taxon>Insecta</taxon>
        <taxon>Pterygota</taxon>
        <taxon>Neoptera</taxon>
        <taxon>Endopterygota</taxon>
        <taxon>Diptera</taxon>
        <taxon>Brachycera</taxon>
        <taxon>Muscomorpha</taxon>
        <taxon>Ephydroidea</taxon>
        <taxon>Drosophilidae</taxon>
        <taxon>Drosophila</taxon>
        <taxon>Sophophora</taxon>
    </lineage>
</organism>
<dbReference type="EMBL" id="CH902620">
    <property type="protein sequence ID" value="EDV31667.1"/>
    <property type="molecule type" value="Genomic_DNA"/>
</dbReference>
<dbReference type="InterPro" id="IPR031961">
    <property type="entry name" value="DUF4780"/>
</dbReference>
<dbReference type="KEGG" id="dan:6498278"/>
<dbReference type="Pfam" id="PF16012">
    <property type="entry name" value="DUF4780"/>
    <property type="match status" value="1"/>
</dbReference>
<evidence type="ECO:0000256" key="1">
    <source>
        <dbReference type="SAM" id="MobiDB-lite"/>
    </source>
</evidence>